<dbReference type="InterPro" id="IPR005119">
    <property type="entry name" value="LysR_subst-bd"/>
</dbReference>
<dbReference type="InterPro" id="IPR036390">
    <property type="entry name" value="WH_DNA-bd_sf"/>
</dbReference>
<dbReference type="PANTHER" id="PTHR30419:SF28">
    <property type="entry name" value="HTH-TYPE TRANSCRIPTIONAL REGULATOR BSDA"/>
    <property type="match status" value="1"/>
</dbReference>
<dbReference type="OrthoDB" id="63123at2"/>
<dbReference type="SUPFAM" id="SSF46785">
    <property type="entry name" value="Winged helix' DNA-binding domain"/>
    <property type="match status" value="1"/>
</dbReference>
<dbReference type="GO" id="GO:0003700">
    <property type="term" value="F:DNA-binding transcription factor activity"/>
    <property type="evidence" value="ECO:0007669"/>
    <property type="project" value="InterPro"/>
</dbReference>
<comment type="similarity">
    <text evidence="1">Belongs to the LysR transcriptional regulatory family.</text>
</comment>
<reference evidence="5 6" key="1">
    <citation type="submission" date="2016-10" db="EMBL/GenBank/DDBJ databases">
        <authorList>
            <person name="de Groot N.N."/>
        </authorList>
    </citation>
    <scope>NUCLEOTIDE SEQUENCE [LARGE SCALE GENOMIC DNA]</scope>
    <source>
        <strain evidence="5 6">NLAE-zl-G419</strain>
    </source>
</reference>
<dbReference type="Proteomes" id="UP000182135">
    <property type="component" value="Unassembled WGS sequence"/>
</dbReference>
<dbReference type="PANTHER" id="PTHR30419">
    <property type="entry name" value="HTH-TYPE TRANSCRIPTIONAL REGULATOR YBHD"/>
    <property type="match status" value="1"/>
</dbReference>
<gene>
    <name evidence="5" type="ORF">SAMN04487885_12346</name>
</gene>
<dbReference type="Gene3D" id="1.10.10.10">
    <property type="entry name" value="Winged helix-like DNA-binding domain superfamily/Winged helix DNA-binding domain"/>
    <property type="match status" value="1"/>
</dbReference>
<dbReference type="Pfam" id="PF03466">
    <property type="entry name" value="LysR_substrate"/>
    <property type="match status" value="1"/>
</dbReference>
<dbReference type="RefSeq" id="WP_027638816.1">
    <property type="nucleotide sequence ID" value="NZ_BAAACD010000023.1"/>
</dbReference>
<dbReference type="Gene3D" id="3.40.190.290">
    <property type="match status" value="1"/>
</dbReference>
<dbReference type="GO" id="GO:0005829">
    <property type="term" value="C:cytosol"/>
    <property type="evidence" value="ECO:0007669"/>
    <property type="project" value="TreeGrafter"/>
</dbReference>
<dbReference type="Pfam" id="PF00126">
    <property type="entry name" value="HTH_1"/>
    <property type="match status" value="1"/>
</dbReference>
<dbReference type="InterPro" id="IPR036388">
    <property type="entry name" value="WH-like_DNA-bd_sf"/>
</dbReference>
<dbReference type="GO" id="GO:0003677">
    <property type="term" value="F:DNA binding"/>
    <property type="evidence" value="ECO:0007669"/>
    <property type="project" value="UniProtKB-KW"/>
</dbReference>
<keyword evidence="2" id="KW-0805">Transcription regulation</keyword>
<dbReference type="AlphaFoldDB" id="A0A1I2NSZ0"/>
<evidence type="ECO:0000256" key="3">
    <source>
        <dbReference type="ARBA" id="ARBA00023125"/>
    </source>
</evidence>
<dbReference type="InterPro" id="IPR000847">
    <property type="entry name" value="LysR_HTH_N"/>
</dbReference>
<sequence length="292" mass="32838">MNLKKYEAFIKAVEKQSISKAALELGNTQSSVTQLINSLEKDFGFKLMSRNKGGIKLTKEGIILYDSIKNVLDANKNLMDTVSDIKNNGPNIIRISMFKSIAVHWMPCIMKEFQNMYPDTIFKLYDGCYSEVENYIRSGEVDIGFVSMPVDIKCECIEIAKDRLLGVLPIGHPYAKSKTIPIAQFEKEPVVSLIDSTDRDARRILISKGINPDIKFKTADDYAMLSMVENGLGICIAHELVLKNDNHKIATVELDPPAFRTIGIAGIDLDNAKPIVRKFIEYLIRWAENNSI</sequence>
<evidence type="ECO:0000256" key="1">
    <source>
        <dbReference type="ARBA" id="ARBA00009437"/>
    </source>
</evidence>
<dbReference type="InterPro" id="IPR050950">
    <property type="entry name" value="HTH-type_LysR_regulators"/>
</dbReference>
<evidence type="ECO:0000256" key="2">
    <source>
        <dbReference type="ARBA" id="ARBA00023015"/>
    </source>
</evidence>
<organism evidence="5 6">
    <name type="scientific">Clostridium cadaveris</name>
    <dbReference type="NCBI Taxonomy" id="1529"/>
    <lineage>
        <taxon>Bacteria</taxon>
        <taxon>Bacillati</taxon>
        <taxon>Bacillota</taxon>
        <taxon>Clostridia</taxon>
        <taxon>Eubacteriales</taxon>
        <taxon>Clostridiaceae</taxon>
        <taxon>Clostridium</taxon>
    </lineage>
</organism>
<evidence type="ECO:0000313" key="6">
    <source>
        <dbReference type="Proteomes" id="UP000182135"/>
    </source>
</evidence>
<dbReference type="eggNOG" id="COG0583">
    <property type="taxonomic scope" value="Bacteria"/>
</dbReference>
<keyword evidence="4" id="KW-0804">Transcription</keyword>
<evidence type="ECO:0000313" key="5">
    <source>
        <dbReference type="EMBL" id="SFG05849.1"/>
    </source>
</evidence>
<protein>
    <submittedName>
        <fullName evidence="5">DNA-binding transcriptional regulator, LysR family</fullName>
    </submittedName>
</protein>
<proteinExistence type="inferred from homology"/>
<evidence type="ECO:0000256" key="4">
    <source>
        <dbReference type="ARBA" id="ARBA00023163"/>
    </source>
</evidence>
<dbReference type="SUPFAM" id="SSF53850">
    <property type="entry name" value="Periplasmic binding protein-like II"/>
    <property type="match status" value="1"/>
</dbReference>
<keyword evidence="3 5" id="KW-0238">DNA-binding</keyword>
<dbReference type="CDD" id="cd05466">
    <property type="entry name" value="PBP2_LTTR_substrate"/>
    <property type="match status" value="1"/>
</dbReference>
<name>A0A1I2NSZ0_9CLOT</name>
<accession>A0A1I2NSZ0</accession>
<keyword evidence="6" id="KW-1185">Reference proteome</keyword>
<dbReference type="EMBL" id="FOOE01000023">
    <property type="protein sequence ID" value="SFG05849.1"/>
    <property type="molecule type" value="Genomic_DNA"/>
</dbReference>
<dbReference type="STRING" id="1529.SAMN04487885_12346"/>
<dbReference type="PROSITE" id="PS50931">
    <property type="entry name" value="HTH_LYSR"/>
    <property type="match status" value="1"/>
</dbReference>